<accession>A0A845M067</accession>
<reference evidence="5 6" key="1">
    <citation type="submission" date="2019-12" db="EMBL/GenBank/DDBJ databases">
        <title>Maritimibacter sp. nov. sp. isolated from sea sand.</title>
        <authorList>
            <person name="Kim J."/>
            <person name="Jeong S.E."/>
            <person name="Jung H.S."/>
            <person name="Jeon C.O."/>
        </authorList>
    </citation>
    <scope>NUCLEOTIDE SEQUENCE [LARGE SCALE GENOMIC DNA]</scope>
    <source>
        <strain evidence="5 6">DP07</strain>
    </source>
</reference>
<organism evidence="5 6">
    <name type="scientific">Maritimibacter harenae</name>
    <dbReference type="NCBI Taxonomy" id="2606218"/>
    <lineage>
        <taxon>Bacteria</taxon>
        <taxon>Pseudomonadati</taxon>
        <taxon>Pseudomonadota</taxon>
        <taxon>Alphaproteobacteria</taxon>
        <taxon>Rhodobacterales</taxon>
        <taxon>Roseobacteraceae</taxon>
        <taxon>Maritimibacter</taxon>
    </lineage>
</organism>
<dbReference type="GO" id="GO:0005524">
    <property type="term" value="F:ATP binding"/>
    <property type="evidence" value="ECO:0007669"/>
    <property type="project" value="UniProtKB-KW"/>
</dbReference>
<dbReference type="InterPro" id="IPR003593">
    <property type="entry name" value="AAA+_ATPase"/>
</dbReference>
<evidence type="ECO:0000259" key="4">
    <source>
        <dbReference type="PROSITE" id="PS50893"/>
    </source>
</evidence>
<dbReference type="EMBL" id="WTUX01000010">
    <property type="protein sequence ID" value="MZR12522.1"/>
    <property type="molecule type" value="Genomic_DNA"/>
</dbReference>
<keyword evidence="2" id="KW-0547">Nucleotide-binding</keyword>
<dbReference type="GO" id="GO:0016887">
    <property type="term" value="F:ATP hydrolysis activity"/>
    <property type="evidence" value="ECO:0007669"/>
    <property type="project" value="InterPro"/>
</dbReference>
<evidence type="ECO:0000256" key="3">
    <source>
        <dbReference type="ARBA" id="ARBA00022840"/>
    </source>
</evidence>
<comment type="caution">
    <text evidence="5">The sequence shown here is derived from an EMBL/GenBank/DDBJ whole genome shotgun (WGS) entry which is preliminary data.</text>
</comment>
<dbReference type="PROSITE" id="PS00211">
    <property type="entry name" value="ABC_TRANSPORTER_1"/>
    <property type="match status" value="1"/>
</dbReference>
<dbReference type="GO" id="GO:0005886">
    <property type="term" value="C:plasma membrane"/>
    <property type="evidence" value="ECO:0007669"/>
    <property type="project" value="TreeGrafter"/>
</dbReference>
<dbReference type="PANTHER" id="PTHR24220:SF648">
    <property type="entry name" value="ABC TRANSPORTER ATP-BINDING PROTEIN YTRE"/>
    <property type="match status" value="1"/>
</dbReference>
<dbReference type="AlphaFoldDB" id="A0A845M067"/>
<dbReference type="PROSITE" id="PS50893">
    <property type="entry name" value="ABC_TRANSPORTER_2"/>
    <property type="match status" value="1"/>
</dbReference>
<dbReference type="SUPFAM" id="SSF52540">
    <property type="entry name" value="P-loop containing nucleoside triphosphate hydrolases"/>
    <property type="match status" value="1"/>
</dbReference>
<proteinExistence type="predicted"/>
<dbReference type="Pfam" id="PF00005">
    <property type="entry name" value="ABC_tran"/>
    <property type="match status" value="1"/>
</dbReference>
<protein>
    <submittedName>
        <fullName evidence="5">ATP-binding cassette domain-containing protein</fullName>
    </submittedName>
</protein>
<feature type="domain" description="ABC transporter" evidence="4">
    <location>
        <begin position="5"/>
        <end position="220"/>
    </location>
</feature>
<gene>
    <name evidence="5" type="ORF">GQE99_05760</name>
</gene>
<evidence type="ECO:0000313" key="5">
    <source>
        <dbReference type="EMBL" id="MZR12522.1"/>
    </source>
</evidence>
<name>A0A845M067_9RHOB</name>
<dbReference type="InterPro" id="IPR017871">
    <property type="entry name" value="ABC_transporter-like_CS"/>
</dbReference>
<dbReference type="InterPro" id="IPR003439">
    <property type="entry name" value="ABC_transporter-like_ATP-bd"/>
</dbReference>
<dbReference type="Gene3D" id="3.40.50.300">
    <property type="entry name" value="P-loop containing nucleotide triphosphate hydrolases"/>
    <property type="match status" value="1"/>
</dbReference>
<sequence>MTFAIEARGLVKSFPGMEHPALDHVSLSVPEGGMLAITGPSGSGKSTALYAMAGLIGLEAGSVSVQGKTPRGRADWARLRARKIGLVFQDDWLLPTLSAVQNVEMPMIGVERSASARIARAQAALAEVGLSAHAERNPAGLSGGERQRVAIARALANRPAILLADEPTGELDTANSTRVVELLKGLNAAGTTVVIVTHDPDVAAQCGREVHIVDGKLEEMA</sequence>
<evidence type="ECO:0000313" key="6">
    <source>
        <dbReference type="Proteomes" id="UP000467322"/>
    </source>
</evidence>
<evidence type="ECO:0000256" key="1">
    <source>
        <dbReference type="ARBA" id="ARBA00022448"/>
    </source>
</evidence>
<dbReference type="InterPro" id="IPR027417">
    <property type="entry name" value="P-loop_NTPase"/>
</dbReference>
<evidence type="ECO:0000256" key="2">
    <source>
        <dbReference type="ARBA" id="ARBA00022741"/>
    </source>
</evidence>
<dbReference type="Proteomes" id="UP000467322">
    <property type="component" value="Unassembled WGS sequence"/>
</dbReference>
<keyword evidence="1" id="KW-0813">Transport</keyword>
<dbReference type="SMART" id="SM00382">
    <property type="entry name" value="AAA"/>
    <property type="match status" value="1"/>
</dbReference>
<keyword evidence="6" id="KW-1185">Reference proteome</keyword>
<dbReference type="InterPro" id="IPR017911">
    <property type="entry name" value="MacB-like_ATP-bd"/>
</dbReference>
<dbReference type="PANTHER" id="PTHR24220">
    <property type="entry name" value="IMPORT ATP-BINDING PROTEIN"/>
    <property type="match status" value="1"/>
</dbReference>
<dbReference type="CDD" id="cd03255">
    <property type="entry name" value="ABC_MJ0796_LolCDE_FtsE"/>
    <property type="match status" value="1"/>
</dbReference>
<keyword evidence="3 5" id="KW-0067">ATP-binding</keyword>
<dbReference type="InterPro" id="IPR015854">
    <property type="entry name" value="ABC_transpr_LolD-like"/>
</dbReference>
<dbReference type="RefSeq" id="WP_161350639.1">
    <property type="nucleotide sequence ID" value="NZ_WTUX01000010.1"/>
</dbReference>
<dbReference type="GO" id="GO:0022857">
    <property type="term" value="F:transmembrane transporter activity"/>
    <property type="evidence" value="ECO:0007669"/>
    <property type="project" value="TreeGrafter"/>
</dbReference>